<dbReference type="PANTHER" id="PTHR39181">
    <property type="entry name" value="TYROSINE-PROTEIN PHOSPHATASE YWQE"/>
    <property type="match status" value="1"/>
</dbReference>
<dbReference type="InterPro" id="IPR016195">
    <property type="entry name" value="Pol/histidinol_Pase-like"/>
</dbReference>
<gene>
    <name evidence="6" type="ORF">GCM10011389_40140</name>
</gene>
<dbReference type="RefSeq" id="WP_188656110.1">
    <property type="nucleotide sequence ID" value="NZ_BMIN01000027.1"/>
</dbReference>
<dbReference type="PANTHER" id="PTHR39181:SF1">
    <property type="entry name" value="TYROSINE-PROTEIN PHOSPHATASE YWQE"/>
    <property type="match status" value="1"/>
</dbReference>
<evidence type="ECO:0000256" key="2">
    <source>
        <dbReference type="ARBA" id="ARBA00022801"/>
    </source>
</evidence>
<dbReference type="EC" id="3.1.3.48" evidence="5"/>
<dbReference type="EMBL" id="BMIN01000027">
    <property type="protein sequence ID" value="GGD28560.1"/>
    <property type="molecule type" value="Genomic_DNA"/>
</dbReference>
<evidence type="ECO:0000256" key="4">
    <source>
        <dbReference type="ARBA" id="ARBA00051722"/>
    </source>
</evidence>
<evidence type="ECO:0000256" key="5">
    <source>
        <dbReference type="PIRNR" id="PIRNR016557"/>
    </source>
</evidence>
<proteinExistence type="inferred from homology"/>
<comment type="caution">
    <text evidence="6">The sequence shown here is derived from an EMBL/GenBank/DDBJ whole genome shotgun (WGS) entry which is preliminary data.</text>
</comment>
<protein>
    <recommendedName>
        <fullName evidence="5">Tyrosine-protein phosphatase</fullName>
        <ecNumber evidence="5">3.1.3.48</ecNumber>
    </recommendedName>
</protein>
<keyword evidence="2 5" id="KW-0378">Hydrolase</keyword>
<comment type="catalytic activity">
    <reaction evidence="4 5">
        <text>O-phospho-L-tyrosyl-[protein] + H2O = L-tyrosyl-[protein] + phosphate</text>
        <dbReference type="Rhea" id="RHEA:10684"/>
        <dbReference type="Rhea" id="RHEA-COMP:10136"/>
        <dbReference type="Rhea" id="RHEA-COMP:20101"/>
        <dbReference type="ChEBI" id="CHEBI:15377"/>
        <dbReference type="ChEBI" id="CHEBI:43474"/>
        <dbReference type="ChEBI" id="CHEBI:46858"/>
        <dbReference type="ChEBI" id="CHEBI:61978"/>
        <dbReference type="EC" id="3.1.3.48"/>
    </reaction>
</comment>
<reference evidence="7" key="1">
    <citation type="journal article" date="2019" name="Int. J. Syst. Evol. Microbiol.">
        <title>The Global Catalogue of Microorganisms (GCM) 10K type strain sequencing project: providing services to taxonomists for standard genome sequencing and annotation.</title>
        <authorList>
            <consortium name="The Broad Institute Genomics Platform"/>
            <consortium name="The Broad Institute Genome Sequencing Center for Infectious Disease"/>
            <person name="Wu L."/>
            <person name="Ma J."/>
        </authorList>
    </citation>
    <scope>NUCLEOTIDE SEQUENCE [LARGE SCALE GENOMIC DNA]</scope>
    <source>
        <strain evidence="7">CGMCC 1.15353</strain>
    </source>
</reference>
<evidence type="ECO:0000256" key="1">
    <source>
        <dbReference type="ARBA" id="ARBA00005750"/>
    </source>
</evidence>
<dbReference type="InterPro" id="IPR016667">
    <property type="entry name" value="Caps_polysacc_synth_CpsB/CapC"/>
</dbReference>
<name>A0ABQ1QI55_9BACI</name>
<evidence type="ECO:0000256" key="3">
    <source>
        <dbReference type="ARBA" id="ARBA00022912"/>
    </source>
</evidence>
<dbReference type="Pfam" id="PF19567">
    <property type="entry name" value="CpsB_CapC"/>
    <property type="match status" value="1"/>
</dbReference>
<organism evidence="6 7">
    <name type="scientific">Pontibacillus salipaludis</name>
    <dbReference type="NCBI Taxonomy" id="1697394"/>
    <lineage>
        <taxon>Bacteria</taxon>
        <taxon>Bacillati</taxon>
        <taxon>Bacillota</taxon>
        <taxon>Bacilli</taxon>
        <taxon>Bacillales</taxon>
        <taxon>Bacillaceae</taxon>
        <taxon>Pontibacillus</taxon>
    </lineage>
</organism>
<accession>A0ABQ1QI55</accession>
<keyword evidence="3 5" id="KW-0904">Protein phosphatase</keyword>
<evidence type="ECO:0000313" key="7">
    <source>
        <dbReference type="Proteomes" id="UP000642571"/>
    </source>
</evidence>
<dbReference type="PIRSF" id="PIRSF016557">
    <property type="entry name" value="Caps_synth_CpsB"/>
    <property type="match status" value="1"/>
</dbReference>
<keyword evidence="7" id="KW-1185">Reference proteome</keyword>
<dbReference type="SUPFAM" id="SSF89550">
    <property type="entry name" value="PHP domain-like"/>
    <property type="match status" value="1"/>
</dbReference>
<sequence length="257" mass="29110">MIDIHSHILPGLDDGAQTMEDSVAMARAAYKDGIRTIVATPHDQNGAYENTREEILQAVKDLNKELQERDLPITIIPGQETRIHGDMVDDITKGRLLPLNETSGYVFVELPSDHVPRYTSQLLFDLQVAGYKPVIVHPERNRELIQHPDQLYRFVKNGAYTQVTAASVAGKFGKKIAKFTFDMIEANLTHFVASDAHNTTSRSFHMKKAYDAIEKEFGEDVYYQFLDNAELLLEGQVAAMDMPSRIKQKKFLGIFKR</sequence>
<dbReference type="Proteomes" id="UP000642571">
    <property type="component" value="Unassembled WGS sequence"/>
</dbReference>
<dbReference type="Gene3D" id="3.20.20.140">
    <property type="entry name" value="Metal-dependent hydrolases"/>
    <property type="match status" value="1"/>
</dbReference>
<evidence type="ECO:0000313" key="6">
    <source>
        <dbReference type="EMBL" id="GGD28560.1"/>
    </source>
</evidence>
<comment type="similarity">
    <text evidence="1 5">Belongs to the metallo-dependent hydrolases superfamily. CpsB/CapC family.</text>
</comment>